<accession>A0A0R3Q3X0</accession>
<dbReference type="WBParaSite" id="BTMF_0000098801-mRNA-1">
    <property type="protein sequence ID" value="BTMF_0000098801-mRNA-1"/>
    <property type="gene ID" value="BTMF_0000098801"/>
</dbReference>
<organism evidence="4">
    <name type="scientific">Brugia timori</name>
    <dbReference type="NCBI Taxonomy" id="42155"/>
    <lineage>
        <taxon>Eukaryota</taxon>
        <taxon>Metazoa</taxon>
        <taxon>Ecdysozoa</taxon>
        <taxon>Nematoda</taxon>
        <taxon>Chromadorea</taxon>
        <taxon>Rhabditida</taxon>
        <taxon>Spirurina</taxon>
        <taxon>Spiruromorpha</taxon>
        <taxon>Filarioidea</taxon>
        <taxon>Onchocercidae</taxon>
        <taxon>Brugia</taxon>
    </lineage>
</organism>
<keyword evidence="1" id="KW-0472">Membrane</keyword>
<keyword evidence="1" id="KW-0812">Transmembrane</keyword>
<sequence length="83" mass="9608">MQPSQGQQLAQQRMSMSRVNLGCASKQLLLYKAKKKKNRNLLCIEVLWLANNLLVKLLVTIHRSPYFVMIMLLYDGHSKSDIF</sequence>
<dbReference type="AlphaFoldDB" id="A0A0R3Q3X0"/>
<dbReference type="Proteomes" id="UP000280834">
    <property type="component" value="Unassembled WGS sequence"/>
</dbReference>
<reference evidence="2 3" key="2">
    <citation type="submission" date="2018-11" db="EMBL/GenBank/DDBJ databases">
        <authorList>
            <consortium name="Pathogen Informatics"/>
        </authorList>
    </citation>
    <scope>NUCLEOTIDE SEQUENCE [LARGE SCALE GENOMIC DNA]</scope>
</reference>
<name>A0A0R3Q3X0_9BILA</name>
<evidence type="ECO:0000256" key="1">
    <source>
        <dbReference type="SAM" id="Phobius"/>
    </source>
</evidence>
<feature type="transmembrane region" description="Helical" evidence="1">
    <location>
        <begin position="41"/>
        <end position="61"/>
    </location>
</feature>
<keyword evidence="1" id="KW-1133">Transmembrane helix</keyword>
<keyword evidence="3" id="KW-1185">Reference proteome</keyword>
<evidence type="ECO:0000313" key="4">
    <source>
        <dbReference type="WBParaSite" id="BTMF_0000098801-mRNA-1"/>
    </source>
</evidence>
<dbReference type="EMBL" id="UZAG01000163">
    <property type="protein sequence ID" value="VDO07421.1"/>
    <property type="molecule type" value="Genomic_DNA"/>
</dbReference>
<gene>
    <name evidence="2" type="ORF">BTMF_LOCUS352</name>
</gene>
<evidence type="ECO:0000313" key="3">
    <source>
        <dbReference type="Proteomes" id="UP000280834"/>
    </source>
</evidence>
<reference evidence="4" key="1">
    <citation type="submission" date="2017-02" db="UniProtKB">
        <authorList>
            <consortium name="WormBaseParasite"/>
        </authorList>
    </citation>
    <scope>IDENTIFICATION</scope>
</reference>
<protein>
    <submittedName>
        <fullName evidence="4">Ovule protein</fullName>
    </submittedName>
</protein>
<evidence type="ECO:0000313" key="2">
    <source>
        <dbReference type="EMBL" id="VDO07421.1"/>
    </source>
</evidence>
<proteinExistence type="predicted"/>